<sequence>MYQLPAELIINSVSELKETLLDLLSKQSSIELDISQVTRADTASIQLLCSLQKNLAETQQQITWHGNSNALFAAAKTLGVQDFLALSEQ</sequence>
<organism evidence="2 3">
    <name type="scientific">Pseudoalteromonas piratica</name>
    <dbReference type="NCBI Taxonomy" id="1348114"/>
    <lineage>
        <taxon>Bacteria</taxon>
        <taxon>Pseudomonadati</taxon>
        <taxon>Pseudomonadota</taxon>
        <taxon>Gammaproteobacteria</taxon>
        <taxon>Alteromonadales</taxon>
        <taxon>Pseudoalteromonadaceae</taxon>
        <taxon>Pseudoalteromonas</taxon>
    </lineage>
</organism>
<dbReference type="HOGENOM" id="CLU_115403_14_3_6"/>
<dbReference type="PANTHER" id="PTHR35849:SF2">
    <property type="entry name" value="BLR2341 PROTEIN"/>
    <property type="match status" value="1"/>
</dbReference>
<dbReference type="PROSITE" id="PS50801">
    <property type="entry name" value="STAS"/>
    <property type="match status" value="1"/>
</dbReference>
<dbReference type="Gene3D" id="3.30.750.24">
    <property type="entry name" value="STAS domain"/>
    <property type="match status" value="1"/>
</dbReference>
<name>A0A0A7EDI6_9GAMM</name>
<keyword evidence="3" id="KW-1185">Reference proteome</keyword>
<dbReference type="Proteomes" id="UP000030341">
    <property type="component" value="Chromosome 1"/>
</dbReference>
<dbReference type="PANTHER" id="PTHR35849">
    <property type="entry name" value="BLR2341 PROTEIN"/>
    <property type="match status" value="1"/>
</dbReference>
<dbReference type="InterPro" id="IPR036513">
    <property type="entry name" value="STAS_dom_sf"/>
</dbReference>
<dbReference type="InterPro" id="IPR052746">
    <property type="entry name" value="MlaB_ABC_Transporter"/>
</dbReference>
<proteinExistence type="predicted"/>
<accession>A0A0A7EDI6</accession>
<evidence type="ECO:0000259" key="1">
    <source>
        <dbReference type="PROSITE" id="PS50801"/>
    </source>
</evidence>
<dbReference type="EMBL" id="CP009888">
    <property type="protein sequence ID" value="AIY64116.1"/>
    <property type="molecule type" value="Genomic_DNA"/>
</dbReference>
<feature type="domain" description="STAS" evidence="1">
    <location>
        <begin position="1"/>
        <end position="89"/>
    </location>
</feature>
<evidence type="ECO:0000313" key="3">
    <source>
        <dbReference type="Proteomes" id="UP000030341"/>
    </source>
</evidence>
<dbReference type="KEGG" id="pseo:OM33_02325"/>
<gene>
    <name evidence="2" type="ORF">OM33_02325</name>
</gene>
<dbReference type="InterPro" id="IPR058548">
    <property type="entry name" value="MlaB-like_STAS"/>
</dbReference>
<protein>
    <recommendedName>
        <fullName evidence="1">STAS domain-containing protein</fullName>
    </recommendedName>
</protein>
<dbReference type="AlphaFoldDB" id="A0A0A7EDI6"/>
<dbReference type="eggNOG" id="ENOG5032Y5J">
    <property type="taxonomic scope" value="Bacteria"/>
</dbReference>
<evidence type="ECO:0000313" key="2">
    <source>
        <dbReference type="EMBL" id="AIY64116.1"/>
    </source>
</evidence>
<dbReference type="STRING" id="1348114.OM33_02325"/>
<reference evidence="2 3" key="1">
    <citation type="submission" date="2014-11" db="EMBL/GenBank/DDBJ databases">
        <title>Complete Genome Sequence of Pseudoalteromonas sp. Strain OCN003 Isolated from Kaneohe Bay, Oahu, Hawaii.</title>
        <authorList>
            <person name="Beurmann S."/>
            <person name="Videau P."/>
            <person name="Ushijima B."/>
            <person name="Smith A.M."/>
            <person name="Aeby G.S."/>
            <person name="Callahan S.M."/>
            <person name="Belcaid M."/>
        </authorList>
    </citation>
    <scope>NUCLEOTIDE SEQUENCE [LARGE SCALE GENOMIC DNA]</scope>
    <source>
        <strain evidence="2 3">OCN003</strain>
    </source>
</reference>
<dbReference type="InterPro" id="IPR002645">
    <property type="entry name" value="STAS_dom"/>
</dbReference>
<dbReference type="SUPFAM" id="SSF52091">
    <property type="entry name" value="SpoIIaa-like"/>
    <property type="match status" value="1"/>
</dbReference>
<dbReference type="OrthoDB" id="6308343at2"/>
<dbReference type="Pfam" id="PF13466">
    <property type="entry name" value="STAS_2"/>
    <property type="match status" value="1"/>
</dbReference>